<feature type="compositionally biased region" description="Low complexity" evidence="7">
    <location>
        <begin position="257"/>
        <end position="280"/>
    </location>
</feature>
<dbReference type="GO" id="GO:0003700">
    <property type="term" value="F:DNA-binding transcription factor activity"/>
    <property type="evidence" value="ECO:0007669"/>
    <property type="project" value="InterPro"/>
</dbReference>
<feature type="compositionally biased region" description="Low complexity" evidence="7">
    <location>
        <begin position="1"/>
        <end position="18"/>
    </location>
</feature>
<feature type="coiled-coil region" evidence="6">
    <location>
        <begin position="445"/>
        <end position="472"/>
    </location>
</feature>
<feature type="compositionally biased region" description="Polar residues" evidence="7">
    <location>
        <begin position="231"/>
        <end position="251"/>
    </location>
</feature>
<feature type="region of interest" description="Disordered" evidence="7">
    <location>
        <begin position="312"/>
        <end position="427"/>
    </location>
</feature>
<evidence type="ECO:0000259" key="8">
    <source>
        <dbReference type="PROSITE" id="PS50217"/>
    </source>
</evidence>
<feature type="region of interest" description="Disordered" evidence="7">
    <location>
        <begin position="231"/>
        <end position="286"/>
    </location>
</feature>
<evidence type="ECO:0000313" key="10">
    <source>
        <dbReference type="Proteomes" id="UP000053558"/>
    </source>
</evidence>
<feature type="compositionally biased region" description="Low complexity" evidence="7">
    <location>
        <begin position="366"/>
        <end position="375"/>
    </location>
</feature>
<dbReference type="GO" id="GO:0003677">
    <property type="term" value="F:DNA binding"/>
    <property type="evidence" value="ECO:0007669"/>
    <property type="project" value="UniProtKB-KW"/>
</dbReference>
<dbReference type="EMBL" id="JH711577">
    <property type="protein sequence ID" value="EIW82475.1"/>
    <property type="molecule type" value="Genomic_DNA"/>
</dbReference>
<dbReference type="InterPro" id="IPR020956">
    <property type="entry name" value="TF_Aft1_OSM"/>
</dbReference>
<feature type="compositionally biased region" description="Acidic residues" evidence="7">
    <location>
        <begin position="384"/>
        <end position="399"/>
    </location>
</feature>
<feature type="compositionally biased region" description="Low complexity" evidence="7">
    <location>
        <begin position="165"/>
        <end position="178"/>
    </location>
</feature>
<dbReference type="Gene3D" id="1.20.5.170">
    <property type="match status" value="1"/>
</dbReference>
<dbReference type="CDD" id="cd14687">
    <property type="entry name" value="bZIP_ATF2"/>
    <property type="match status" value="1"/>
</dbReference>
<dbReference type="SMART" id="SM00338">
    <property type="entry name" value="BRLZ"/>
    <property type="match status" value="1"/>
</dbReference>
<protein>
    <recommendedName>
        <fullName evidence="8">BZIP domain-containing protein</fullName>
    </recommendedName>
</protein>
<dbReference type="GeneID" id="19200968"/>
<keyword evidence="6" id="KW-0175">Coiled coil</keyword>
<keyword evidence="3" id="KW-0238">DNA-binding</keyword>
<evidence type="ECO:0000256" key="4">
    <source>
        <dbReference type="ARBA" id="ARBA00023163"/>
    </source>
</evidence>
<dbReference type="InterPro" id="IPR051027">
    <property type="entry name" value="bZIP_transcription_factors"/>
</dbReference>
<dbReference type="RefSeq" id="XP_007768125.1">
    <property type="nucleotide sequence ID" value="XM_007769935.1"/>
</dbReference>
<keyword evidence="2" id="KW-0805">Transcription regulation</keyword>
<comment type="subcellular location">
    <subcellularLocation>
        <location evidence="1">Nucleus</location>
    </subcellularLocation>
</comment>
<keyword evidence="4" id="KW-0804">Transcription</keyword>
<proteinExistence type="predicted"/>
<dbReference type="Pfam" id="PF11785">
    <property type="entry name" value="Aft1_OSA"/>
    <property type="match status" value="1"/>
</dbReference>
<feature type="domain" description="BZIP" evidence="8">
    <location>
        <begin position="420"/>
        <end position="476"/>
    </location>
</feature>
<evidence type="ECO:0000256" key="7">
    <source>
        <dbReference type="SAM" id="MobiDB-lite"/>
    </source>
</evidence>
<dbReference type="PANTHER" id="PTHR19304">
    <property type="entry name" value="CYCLIC-AMP RESPONSE ELEMENT BINDING PROTEIN"/>
    <property type="match status" value="1"/>
</dbReference>
<organism evidence="9 10">
    <name type="scientific">Coniophora puteana (strain RWD-64-598)</name>
    <name type="common">Brown rot fungus</name>
    <dbReference type="NCBI Taxonomy" id="741705"/>
    <lineage>
        <taxon>Eukaryota</taxon>
        <taxon>Fungi</taxon>
        <taxon>Dikarya</taxon>
        <taxon>Basidiomycota</taxon>
        <taxon>Agaricomycotina</taxon>
        <taxon>Agaricomycetes</taxon>
        <taxon>Agaricomycetidae</taxon>
        <taxon>Boletales</taxon>
        <taxon>Coniophorineae</taxon>
        <taxon>Coniophoraceae</taxon>
        <taxon>Coniophora</taxon>
    </lineage>
</organism>
<comment type="caution">
    <text evidence="9">The sequence shown here is derived from an EMBL/GenBank/DDBJ whole genome shotgun (WGS) entry which is preliminary data.</text>
</comment>
<feature type="compositionally biased region" description="Basic and acidic residues" evidence="7">
    <location>
        <begin position="415"/>
        <end position="427"/>
    </location>
</feature>
<dbReference type="KEGG" id="cput:CONPUDRAFT_136968"/>
<feature type="compositionally biased region" description="Polar residues" evidence="7">
    <location>
        <begin position="59"/>
        <end position="76"/>
    </location>
</feature>
<dbReference type="FunFam" id="1.20.5.170:FF:000053">
    <property type="entry name" value="BZIP transcription factor AtfA"/>
    <property type="match status" value="1"/>
</dbReference>
<evidence type="ECO:0000313" key="9">
    <source>
        <dbReference type="EMBL" id="EIW82475.1"/>
    </source>
</evidence>
<keyword evidence="10" id="KW-1185">Reference proteome</keyword>
<feature type="region of interest" description="Disordered" evidence="7">
    <location>
        <begin position="1"/>
        <end position="113"/>
    </location>
</feature>
<feature type="region of interest" description="Disordered" evidence="7">
    <location>
        <begin position="133"/>
        <end position="178"/>
    </location>
</feature>
<name>A0A5M3MUS6_CONPW</name>
<dbReference type="GO" id="GO:0005634">
    <property type="term" value="C:nucleus"/>
    <property type="evidence" value="ECO:0007669"/>
    <property type="project" value="UniProtKB-SubCell"/>
</dbReference>
<evidence type="ECO:0000256" key="3">
    <source>
        <dbReference type="ARBA" id="ARBA00023125"/>
    </source>
</evidence>
<feature type="compositionally biased region" description="Low complexity" evidence="7">
    <location>
        <begin position="93"/>
        <end position="111"/>
    </location>
</feature>
<dbReference type="PROSITE" id="PS50217">
    <property type="entry name" value="BZIP"/>
    <property type="match status" value="1"/>
</dbReference>
<sequence length="549" mass="57365">MSNSPPRNADAAASASSSHSDKHQQQQSSQPRKIRSDFDLEPNPFEQSFSRPSHVRHTSAANNRDTNTSSPVSVGKSSDKDRPSSAASKNDARSASPRPVLPPLAALASPSENGYNWQFSSLANSLRAGPLSPAMLAGPQQGSDSNSHLPFDPSSFRTGLTPRSGLTPRTGLTPGTGLTPLVGGPVSFPPPSPNTAAFLALMNNSSANSGSNATITPNTLSAITGVLNGSNGQQYNNSTPHVPSSLSTSHTAKQEDNNGNSNGNSGGDNAINSNNNSSTSQESQYLANASNAAATAANGLYLLSQAHQELTKREEAQARANGATPAVNGKRGAKRKSYDLDSPPPPPAPTARTANQGPAPTKRARANTATSTTSTGGLGKNSLDGEEEEEEEDFDDDDEQERHQQNPQGGRKQKKPETEEEKRKNFLERNRQAALKCRQRKKAWLAQLQAKVEYLQNENERLTSALVSSREEISRLSALVGGAVIGPGGSTVGSGMVPSAAPTGVSADGFGVAVALNKYRQPVSMNMNLNSKAGASAAAASRSSGGYGY</sequence>
<gene>
    <name evidence="9" type="ORF">CONPUDRAFT_136968</name>
</gene>
<evidence type="ECO:0000256" key="1">
    <source>
        <dbReference type="ARBA" id="ARBA00004123"/>
    </source>
</evidence>
<dbReference type="InterPro" id="IPR021755">
    <property type="entry name" value="TF_Aft1_HRA"/>
</dbReference>
<dbReference type="Proteomes" id="UP000053558">
    <property type="component" value="Unassembled WGS sequence"/>
</dbReference>
<dbReference type="AlphaFoldDB" id="A0A5M3MUS6"/>
<dbReference type="InterPro" id="IPR046347">
    <property type="entry name" value="bZIP_sf"/>
</dbReference>
<dbReference type="Pfam" id="PF00170">
    <property type="entry name" value="bZIP_1"/>
    <property type="match status" value="1"/>
</dbReference>
<dbReference type="OrthoDB" id="295274at2759"/>
<dbReference type="SUPFAM" id="SSF57959">
    <property type="entry name" value="Leucine zipper domain"/>
    <property type="match status" value="1"/>
</dbReference>
<accession>A0A5M3MUS6</accession>
<dbReference type="OMA" id="HGAFMSQ"/>
<evidence type="ECO:0000256" key="5">
    <source>
        <dbReference type="ARBA" id="ARBA00023242"/>
    </source>
</evidence>
<dbReference type="InterPro" id="IPR004827">
    <property type="entry name" value="bZIP"/>
</dbReference>
<dbReference type="Pfam" id="PF11786">
    <property type="entry name" value="Aft1_HRA"/>
    <property type="match status" value="1"/>
</dbReference>
<keyword evidence="5" id="KW-0539">Nucleus</keyword>
<reference evidence="10" key="1">
    <citation type="journal article" date="2012" name="Science">
        <title>The Paleozoic origin of enzymatic lignin decomposition reconstructed from 31 fungal genomes.</title>
        <authorList>
            <person name="Floudas D."/>
            <person name="Binder M."/>
            <person name="Riley R."/>
            <person name="Barry K."/>
            <person name="Blanchette R.A."/>
            <person name="Henrissat B."/>
            <person name="Martinez A.T."/>
            <person name="Otillar R."/>
            <person name="Spatafora J.W."/>
            <person name="Yadav J.S."/>
            <person name="Aerts A."/>
            <person name="Benoit I."/>
            <person name="Boyd A."/>
            <person name="Carlson A."/>
            <person name="Copeland A."/>
            <person name="Coutinho P.M."/>
            <person name="de Vries R.P."/>
            <person name="Ferreira P."/>
            <person name="Findley K."/>
            <person name="Foster B."/>
            <person name="Gaskell J."/>
            <person name="Glotzer D."/>
            <person name="Gorecki P."/>
            <person name="Heitman J."/>
            <person name="Hesse C."/>
            <person name="Hori C."/>
            <person name="Igarashi K."/>
            <person name="Jurgens J.A."/>
            <person name="Kallen N."/>
            <person name="Kersten P."/>
            <person name="Kohler A."/>
            <person name="Kuees U."/>
            <person name="Kumar T.K.A."/>
            <person name="Kuo A."/>
            <person name="LaButti K."/>
            <person name="Larrondo L.F."/>
            <person name="Lindquist E."/>
            <person name="Ling A."/>
            <person name="Lombard V."/>
            <person name="Lucas S."/>
            <person name="Lundell T."/>
            <person name="Martin R."/>
            <person name="McLaughlin D.J."/>
            <person name="Morgenstern I."/>
            <person name="Morin E."/>
            <person name="Murat C."/>
            <person name="Nagy L.G."/>
            <person name="Nolan M."/>
            <person name="Ohm R.A."/>
            <person name="Patyshakuliyeva A."/>
            <person name="Rokas A."/>
            <person name="Ruiz-Duenas F.J."/>
            <person name="Sabat G."/>
            <person name="Salamov A."/>
            <person name="Samejima M."/>
            <person name="Schmutz J."/>
            <person name="Slot J.C."/>
            <person name="St John F."/>
            <person name="Stenlid J."/>
            <person name="Sun H."/>
            <person name="Sun S."/>
            <person name="Syed K."/>
            <person name="Tsang A."/>
            <person name="Wiebenga A."/>
            <person name="Young D."/>
            <person name="Pisabarro A."/>
            <person name="Eastwood D.C."/>
            <person name="Martin F."/>
            <person name="Cullen D."/>
            <person name="Grigoriev I.V."/>
            <person name="Hibbett D.S."/>
        </authorList>
    </citation>
    <scope>NUCLEOTIDE SEQUENCE [LARGE SCALE GENOMIC DNA]</scope>
    <source>
        <strain evidence="10">RWD-64-598 SS2</strain>
    </source>
</reference>
<evidence type="ECO:0000256" key="2">
    <source>
        <dbReference type="ARBA" id="ARBA00023015"/>
    </source>
</evidence>
<evidence type="ECO:0000256" key="6">
    <source>
        <dbReference type="SAM" id="Coils"/>
    </source>
</evidence>